<feature type="domain" description="Response regulatory" evidence="7">
    <location>
        <begin position="10"/>
        <end position="129"/>
    </location>
</feature>
<dbReference type="SUPFAM" id="SSF52172">
    <property type="entry name" value="CheY-like"/>
    <property type="match status" value="1"/>
</dbReference>
<dbReference type="CDD" id="cd00009">
    <property type="entry name" value="AAA"/>
    <property type="match status" value="1"/>
</dbReference>
<keyword evidence="2" id="KW-0067">ATP-binding</keyword>
<dbReference type="GO" id="GO:0000160">
    <property type="term" value="P:phosphorelay signal transduction system"/>
    <property type="evidence" value="ECO:0007669"/>
    <property type="project" value="InterPro"/>
</dbReference>
<dbReference type="Pfam" id="PF00158">
    <property type="entry name" value="Sigma54_activat"/>
    <property type="match status" value="1"/>
</dbReference>
<dbReference type="PROSITE" id="PS00676">
    <property type="entry name" value="SIGMA54_INTERACT_2"/>
    <property type="match status" value="1"/>
</dbReference>
<dbReference type="Gene3D" id="3.40.50.2300">
    <property type="match status" value="1"/>
</dbReference>
<accession>A0A937FY55</accession>
<dbReference type="InterPro" id="IPR025943">
    <property type="entry name" value="Sigma_54_int_dom_ATP-bd_2"/>
</dbReference>
<dbReference type="RefSeq" id="WP_202857841.1">
    <property type="nucleotide sequence ID" value="NZ_JAEUGD010000061.1"/>
</dbReference>
<dbReference type="PRINTS" id="PR01590">
    <property type="entry name" value="HTHFIS"/>
</dbReference>
<dbReference type="InterPro" id="IPR027417">
    <property type="entry name" value="P-loop_NTPase"/>
</dbReference>
<dbReference type="InterPro" id="IPR011006">
    <property type="entry name" value="CheY-like_superfamily"/>
</dbReference>
<evidence type="ECO:0000259" key="6">
    <source>
        <dbReference type="PROSITE" id="PS50045"/>
    </source>
</evidence>
<dbReference type="PANTHER" id="PTHR32071:SF113">
    <property type="entry name" value="ALGINATE BIOSYNTHESIS TRANSCRIPTIONAL REGULATORY PROTEIN ALGB"/>
    <property type="match status" value="1"/>
</dbReference>
<dbReference type="SMART" id="SM00382">
    <property type="entry name" value="AAA"/>
    <property type="match status" value="1"/>
</dbReference>
<comment type="caution">
    <text evidence="8">The sequence shown here is derived from an EMBL/GenBank/DDBJ whole genome shotgun (WGS) entry which is preliminary data.</text>
</comment>
<evidence type="ECO:0000259" key="7">
    <source>
        <dbReference type="PROSITE" id="PS50110"/>
    </source>
</evidence>
<dbReference type="SMART" id="SM00448">
    <property type="entry name" value="REC"/>
    <property type="match status" value="1"/>
</dbReference>
<proteinExistence type="predicted"/>
<protein>
    <submittedName>
        <fullName evidence="8">Sigma-54-dependent Fis family transcriptional regulator</fullName>
    </submittedName>
</protein>
<dbReference type="Pfam" id="PF00072">
    <property type="entry name" value="Response_reg"/>
    <property type="match status" value="1"/>
</dbReference>
<dbReference type="PROSITE" id="PS50110">
    <property type="entry name" value="RESPONSE_REGULATORY"/>
    <property type="match status" value="1"/>
</dbReference>
<dbReference type="Pfam" id="PF02954">
    <property type="entry name" value="HTH_8"/>
    <property type="match status" value="1"/>
</dbReference>
<dbReference type="GO" id="GO:0043565">
    <property type="term" value="F:sequence-specific DNA binding"/>
    <property type="evidence" value="ECO:0007669"/>
    <property type="project" value="InterPro"/>
</dbReference>
<dbReference type="GO" id="GO:0005524">
    <property type="term" value="F:ATP binding"/>
    <property type="evidence" value="ECO:0007669"/>
    <property type="project" value="UniProtKB-KW"/>
</dbReference>
<dbReference type="FunFam" id="3.40.50.300:FF:000006">
    <property type="entry name" value="DNA-binding transcriptional regulator NtrC"/>
    <property type="match status" value="1"/>
</dbReference>
<dbReference type="InterPro" id="IPR009057">
    <property type="entry name" value="Homeodomain-like_sf"/>
</dbReference>
<keyword evidence="4" id="KW-0804">Transcription</keyword>
<dbReference type="Pfam" id="PF25601">
    <property type="entry name" value="AAA_lid_14"/>
    <property type="match status" value="1"/>
</dbReference>
<dbReference type="EMBL" id="JAEUGD010000061">
    <property type="protein sequence ID" value="MBL6448299.1"/>
    <property type="molecule type" value="Genomic_DNA"/>
</dbReference>
<evidence type="ECO:0000256" key="1">
    <source>
        <dbReference type="ARBA" id="ARBA00022741"/>
    </source>
</evidence>
<evidence type="ECO:0000256" key="2">
    <source>
        <dbReference type="ARBA" id="ARBA00022840"/>
    </source>
</evidence>
<dbReference type="Gene3D" id="1.10.8.60">
    <property type="match status" value="1"/>
</dbReference>
<feature type="modified residue" description="4-aspartylphosphate" evidence="5">
    <location>
        <position position="59"/>
    </location>
</feature>
<evidence type="ECO:0000256" key="3">
    <source>
        <dbReference type="ARBA" id="ARBA00023015"/>
    </source>
</evidence>
<dbReference type="InterPro" id="IPR003593">
    <property type="entry name" value="AAA+_ATPase"/>
</dbReference>
<dbReference type="InterPro" id="IPR002078">
    <property type="entry name" value="Sigma_54_int"/>
</dbReference>
<dbReference type="Proteomes" id="UP000614216">
    <property type="component" value="Unassembled WGS sequence"/>
</dbReference>
<name>A0A937FY55_9BACT</name>
<evidence type="ECO:0000313" key="9">
    <source>
        <dbReference type="Proteomes" id="UP000614216"/>
    </source>
</evidence>
<evidence type="ECO:0000256" key="5">
    <source>
        <dbReference type="PROSITE-ProRule" id="PRU00169"/>
    </source>
</evidence>
<evidence type="ECO:0000256" key="4">
    <source>
        <dbReference type="ARBA" id="ARBA00023163"/>
    </source>
</evidence>
<keyword evidence="5" id="KW-0597">Phosphoprotein</keyword>
<feature type="domain" description="Sigma-54 factor interaction" evidence="6">
    <location>
        <begin position="159"/>
        <end position="388"/>
    </location>
</feature>
<keyword evidence="9" id="KW-1185">Reference proteome</keyword>
<dbReference type="PANTHER" id="PTHR32071">
    <property type="entry name" value="TRANSCRIPTIONAL REGULATORY PROTEIN"/>
    <property type="match status" value="1"/>
</dbReference>
<reference evidence="8" key="1">
    <citation type="submission" date="2021-01" db="EMBL/GenBank/DDBJ databases">
        <title>Fulvivirga kasyanovii gen. nov., sp nov., a novel member of the phylum Bacteroidetes isolated from seawater in a mussel farm.</title>
        <authorList>
            <person name="Zhao L.-H."/>
            <person name="Wang Z.-J."/>
        </authorList>
    </citation>
    <scope>NUCLEOTIDE SEQUENCE</scope>
    <source>
        <strain evidence="8">29W222</strain>
    </source>
</reference>
<dbReference type="SUPFAM" id="SSF52540">
    <property type="entry name" value="P-loop containing nucleoside triphosphate hydrolases"/>
    <property type="match status" value="1"/>
</dbReference>
<dbReference type="SUPFAM" id="SSF46689">
    <property type="entry name" value="Homeodomain-like"/>
    <property type="match status" value="1"/>
</dbReference>
<keyword evidence="1" id="KW-0547">Nucleotide-binding</keyword>
<sequence>MVEKNSKTGKILIVDDNEDLLKAAKIFLKRHFLQVDLEKNPEVIPSLLHNENYDVILLDMNFTKDVSSGKEGYYWLEKILEIDPSAVVVLITAYGDVQMAVKAIKAGATDFVLKPWENEKLLATLFSAMRLRESRLEIEDLRTRQKQINLQINNKYHDIIGQSAAIHKVFETIDRVAVTDANVLILGENGTGKELVARAIHKNSGRKDQVFVNVDLGSVSETLFESELFGHKKGAFTDAKEDRSGRFEIANGGTLFLDEIGNLSMPLQAKLLTVLQSRKVSRVGANKETNIDIRLVCATNMPLYDMVKENKFRQDLLYRINTIEIELPPLRERLEDIPLLANHFLEHYSKKYNKHVSKISDAAVSRMQKHSWPGNIREIQHAIERAVIMSNSQVLQPEDFNLNAQTQSTPEGDNVMLDQFKLEDVEKILIRKVLKKYNGNITQAASELGLTRSSLYRRLEKYGL</sequence>
<dbReference type="InterPro" id="IPR058031">
    <property type="entry name" value="AAA_lid_NorR"/>
</dbReference>
<gene>
    <name evidence="8" type="ORF">JMN32_18435</name>
</gene>
<dbReference type="GO" id="GO:0006355">
    <property type="term" value="P:regulation of DNA-templated transcription"/>
    <property type="evidence" value="ECO:0007669"/>
    <property type="project" value="InterPro"/>
</dbReference>
<dbReference type="Gene3D" id="1.10.10.60">
    <property type="entry name" value="Homeodomain-like"/>
    <property type="match status" value="1"/>
</dbReference>
<dbReference type="Gene3D" id="3.40.50.300">
    <property type="entry name" value="P-loop containing nucleotide triphosphate hydrolases"/>
    <property type="match status" value="1"/>
</dbReference>
<dbReference type="InterPro" id="IPR001789">
    <property type="entry name" value="Sig_transdc_resp-reg_receiver"/>
</dbReference>
<organism evidence="8 9">
    <name type="scientific">Fulvivirga marina</name>
    <dbReference type="NCBI Taxonomy" id="2494733"/>
    <lineage>
        <taxon>Bacteria</taxon>
        <taxon>Pseudomonadati</taxon>
        <taxon>Bacteroidota</taxon>
        <taxon>Cytophagia</taxon>
        <taxon>Cytophagales</taxon>
        <taxon>Fulvivirgaceae</taxon>
        <taxon>Fulvivirga</taxon>
    </lineage>
</organism>
<keyword evidence="3" id="KW-0805">Transcription regulation</keyword>
<dbReference type="InterPro" id="IPR002197">
    <property type="entry name" value="HTH_Fis"/>
</dbReference>
<dbReference type="AlphaFoldDB" id="A0A937FY55"/>
<dbReference type="PROSITE" id="PS50045">
    <property type="entry name" value="SIGMA54_INTERACT_4"/>
    <property type="match status" value="1"/>
</dbReference>
<evidence type="ECO:0000313" key="8">
    <source>
        <dbReference type="EMBL" id="MBL6448299.1"/>
    </source>
</evidence>